<evidence type="ECO:0000259" key="3">
    <source>
        <dbReference type="Pfam" id="PF00108"/>
    </source>
</evidence>
<comment type="caution">
    <text evidence="4">The sequence shown here is derived from an EMBL/GenBank/DDBJ whole genome shotgun (WGS) entry which is preliminary data.</text>
</comment>
<gene>
    <name evidence="4" type="ORF">F0U47_20420</name>
</gene>
<dbReference type="SUPFAM" id="SSF53901">
    <property type="entry name" value="Thiolase-like"/>
    <property type="match status" value="1"/>
</dbReference>
<reference evidence="4 5" key="2">
    <citation type="submission" date="2019-09" db="EMBL/GenBank/DDBJ databases">
        <authorList>
            <person name="Jin C."/>
        </authorList>
    </citation>
    <scope>NUCLEOTIDE SEQUENCE [LARGE SCALE GENOMIC DNA]</scope>
    <source>
        <strain evidence="4 5">BN140041</strain>
    </source>
</reference>
<dbReference type="GO" id="GO:0006635">
    <property type="term" value="P:fatty acid beta-oxidation"/>
    <property type="evidence" value="ECO:0007669"/>
    <property type="project" value="TreeGrafter"/>
</dbReference>
<keyword evidence="4" id="KW-0012">Acyltransferase</keyword>
<proteinExistence type="predicted"/>
<evidence type="ECO:0000256" key="2">
    <source>
        <dbReference type="ARBA" id="ARBA00023098"/>
    </source>
</evidence>
<dbReference type="EMBL" id="VUJW01000058">
    <property type="protein sequence ID" value="KAA1422580.1"/>
    <property type="molecule type" value="Genomic_DNA"/>
</dbReference>
<dbReference type="AlphaFoldDB" id="A0A5B1LSN7"/>
<dbReference type="GO" id="GO:0010124">
    <property type="term" value="P:phenylacetate catabolic process"/>
    <property type="evidence" value="ECO:0007669"/>
    <property type="project" value="TreeGrafter"/>
</dbReference>
<dbReference type="EC" id="2.3.1.9" evidence="4"/>
<name>A0A5B1LSN7_9ACTN</name>
<sequence length="108" mass="11320">MPEAVIVSAARTPIGRANKGSLKDFRPDDLTALIIRAALDKIPALDPNDVEDLYLGCGLPGGEAGNNMARIVTALLGYGIPRAPITRYCSSSVQTSRVAFHAIKAGEG</sequence>
<evidence type="ECO:0000256" key="1">
    <source>
        <dbReference type="ARBA" id="ARBA00022832"/>
    </source>
</evidence>
<keyword evidence="1" id="KW-0276">Fatty acid metabolism</keyword>
<dbReference type="InterPro" id="IPR020616">
    <property type="entry name" value="Thiolase_N"/>
</dbReference>
<accession>A0A5B1LSN7</accession>
<feature type="non-terminal residue" evidence="4">
    <location>
        <position position="108"/>
    </location>
</feature>
<dbReference type="PANTHER" id="PTHR43853:SF8">
    <property type="entry name" value="3-KETOACYL-COA THIOLASE, PEROXISOMAL"/>
    <property type="match status" value="1"/>
</dbReference>
<dbReference type="Gene3D" id="3.40.47.10">
    <property type="match status" value="1"/>
</dbReference>
<evidence type="ECO:0000313" key="5">
    <source>
        <dbReference type="Proteomes" id="UP000324351"/>
    </source>
</evidence>
<feature type="domain" description="Thiolase N-terminal" evidence="3">
    <location>
        <begin position="5"/>
        <end position="107"/>
    </location>
</feature>
<evidence type="ECO:0000313" key="4">
    <source>
        <dbReference type="EMBL" id="KAA1422580.1"/>
    </source>
</evidence>
<dbReference type="GO" id="GO:0003985">
    <property type="term" value="F:acetyl-CoA C-acetyltransferase activity"/>
    <property type="evidence" value="ECO:0007669"/>
    <property type="project" value="UniProtKB-EC"/>
</dbReference>
<keyword evidence="5" id="KW-1185">Reference proteome</keyword>
<dbReference type="Pfam" id="PF00108">
    <property type="entry name" value="Thiolase_N"/>
    <property type="match status" value="1"/>
</dbReference>
<dbReference type="Proteomes" id="UP000324351">
    <property type="component" value="Unassembled WGS sequence"/>
</dbReference>
<keyword evidence="2" id="KW-0443">Lipid metabolism</keyword>
<protein>
    <submittedName>
        <fullName evidence="4">Acetyl-CoA C-acyltransferase</fullName>
        <ecNumber evidence="4">2.3.1.9</ecNumber>
    </submittedName>
</protein>
<reference evidence="4 5" key="1">
    <citation type="submission" date="2019-09" db="EMBL/GenBank/DDBJ databases">
        <title>Nocardioides panacisoli sp. nov., isolated from the soil of a ginseng field.</title>
        <authorList>
            <person name="Cho C."/>
        </authorList>
    </citation>
    <scope>NUCLEOTIDE SEQUENCE [LARGE SCALE GENOMIC DNA]</scope>
    <source>
        <strain evidence="4 5">BN140041</strain>
    </source>
</reference>
<dbReference type="InterPro" id="IPR016039">
    <property type="entry name" value="Thiolase-like"/>
</dbReference>
<dbReference type="PANTHER" id="PTHR43853">
    <property type="entry name" value="3-KETOACYL-COA THIOLASE, PEROXISOMAL"/>
    <property type="match status" value="1"/>
</dbReference>
<dbReference type="InterPro" id="IPR050215">
    <property type="entry name" value="Thiolase-like_sf_Thiolase"/>
</dbReference>
<keyword evidence="4" id="KW-0808">Transferase</keyword>
<organism evidence="4 5">
    <name type="scientific">Nocardioides antri</name>
    <dbReference type="NCBI Taxonomy" id="2607659"/>
    <lineage>
        <taxon>Bacteria</taxon>
        <taxon>Bacillati</taxon>
        <taxon>Actinomycetota</taxon>
        <taxon>Actinomycetes</taxon>
        <taxon>Propionibacteriales</taxon>
        <taxon>Nocardioidaceae</taxon>
        <taxon>Nocardioides</taxon>
    </lineage>
</organism>